<protein>
    <recommendedName>
        <fullName evidence="1">HTH araC/xylS-type domain-containing protein</fullName>
    </recommendedName>
</protein>
<evidence type="ECO:0000259" key="1">
    <source>
        <dbReference type="PROSITE" id="PS01124"/>
    </source>
</evidence>
<accession>A0ABT3DNG9</accession>
<sequence length="65" mass="7755">MYKKHDKNHFRHVDQAIKYMNEHYHDSTLTLKKVAEFIHVSTPYLSNLFRLEKGLILGIILWKSG</sequence>
<comment type="caution">
    <text evidence="2">The sequence shown here is derived from an EMBL/GenBank/DDBJ whole genome shotgun (WGS) entry which is preliminary data.</text>
</comment>
<dbReference type="RefSeq" id="WP_264144678.1">
    <property type="nucleotide sequence ID" value="NZ_JAOYEY010000051.1"/>
</dbReference>
<dbReference type="Proteomes" id="UP001526147">
    <property type="component" value="Unassembled WGS sequence"/>
</dbReference>
<dbReference type="InterPro" id="IPR018060">
    <property type="entry name" value="HTH_AraC"/>
</dbReference>
<proteinExistence type="predicted"/>
<dbReference type="EMBL" id="JAOYEY010000051">
    <property type="protein sequence ID" value="MCV9888614.1"/>
    <property type="molecule type" value="Genomic_DNA"/>
</dbReference>
<feature type="domain" description="HTH araC/xylS-type" evidence="1">
    <location>
        <begin position="14"/>
        <end position="65"/>
    </location>
</feature>
<evidence type="ECO:0000313" key="3">
    <source>
        <dbReference type="Proteomes" id="UP001526147"/>
    </source>
</evidence>
<name>A0ABT3DNG9_9BACI</name>
<keyword evidence="3" id="KW-1185">Reference proteome</keyword>
<dbReference type="PROSITE" id="PS01124">
    <property type="entry name" value="HTH_ARAC_FAMILY_2"/>
    <property type="match status" value="1"/>
</dbReference>
<gene>
    <name evidence="2" type="ORF">OIH86_23460</name>
</gene>
<evidence type="ECO:0000313" key="2">
    <source>
        <dbReference type="EMBL" id="MCV9888614.1"/>
    </source>
</evidence>
<reference evidence="2 3" key="1">
    <citation type="submission" date="2022-10" db="EMBL/GenBank/DDBJ databases">
        <title>Draft genome assembly of moderately radiation resistant bacterium Metabacillus halosaccharovorans.</title>
        <authorList>
            <person name="Pal S."/>
            <person name="Gopinathan A."/>
        </authorList>
    </citation>
    <scope>NUCLEOTIDE SEQUENCE [LARGE SCALE GENOMIC DNA]</scope>
    <source>
        <strain evidence="2 3">VITHBRA001</strain>
    </source>
</reference>
<organism evidence="2 3">
    <name type="scientific">Metabacillus halosaccharovorans</name>
    <dbReference type="NCBI Taxonomy" id="930124"/>
    <lineage>
        <taxon>Bacteria</taxon>
        <taxon>Bacillati</taxon>
        <taxon>Bacillota</taxon>
        <taxon>Bacilli</taxon>
        <taxon>Bacillales</taxon>
        <taxon>Bacillaceae</taxon>
        <taxon>Metabacillus</taxon>
    </lineage>
</organism>
<dbReference type="Gene3D" id="1.10.10.60">
    <property type="entry name" value="Homeodomain-like"/>
    <property type="match status" value="1"/>
</dbReference>